<keyword evidence="2" id="KW-1185">Reference proteome</keyword>
<comment type="caution">
    <text evidence="1">The sequence shown here is derived from an EMBL/GenBank/DDBJ whole genome shotgun (WGS) entry which is preliminary data.</text>
</comment>
<dbReference type="Proteomes" id="UP000718564">
    <property type="component" value="Unassembled WGS sequence"/>
</dbReference>
<accession>A0ABX1PDY4</accession>
<dbReference type="EMBL" id="QMEB01000229">
    <property type="protein sequence ID" value="NMG22178.1"/>
    <property type="molecule type" value="Genomic_DNA"/>
</dbReference>
<sequence>MSRRFLPPLSPDDLPPTRVTQLDELLLRQLEEAICKRFFKACSSMTRALLSNCHWYFQINGGSLILVIVSYDMESYWHIANAIPQIVNKLKLFSNTAKIRFCPPSKEGIPWEIAVDEISDEKDVS</sequence>
<evidence type="ECO:0000313" key="1">
    <source>
        <dbReference type="EMBL" id="NMG22178.1"/>
    </source>
</evidence>
<organism evidence="1 2">
    <name type="scientific">Brasilonema bromeliae SPC951</name>
    <dbReference type="NCBI Taxonomy" id="385972"/>
    <lineage>
        <taxon>Bacteria</taxon>
        <taxon>Bacillati</taxon>
        <taxon>Cyanobacteriota</taxon>
        <taxon>Cyanophyceae</taxon>
        <taxon>Nostocales</taxon>
        <taxon>Scytonemataceae</taxon>
        <taxon>Brasilonema</taxon>
        <taxon>Bromeliae group (in: Brasilonema)</taxon>
    </lineage>
</organism>
<protein>
    <submittedName>
        <fullName evidence="1">Uncharacterized protein</fullName>
    </submittedName>
</protein>
<proteinExistence type="predicted"/>
<reference evidence="1 2" key="1">
    <citation type="submission" date="2018-06" db="EMBL/GenBank/DDBJ databases">
        <title>Comparative genomics of Brasilonema spp. strains.</title>
        <authorList>
            <person name="Alvarenga D.O."/>
            <person name="Fiore M.F."/>
            <person name="Varani A.M."/>
        </authorList>
    </citation>
    <scope>NUCLEOTIDE SEQUENCE [LARGE SCALE GENOMIC DNA]</scope>
    <source>
        <strain evidence="1 2">SPC951</strain>
    </source>
</reference>
<gene>
    <name evidence="1" type="ORF">DP116_23075</name>
</gene>
<evidence type="ECO:0000313" key="2">
    <source>
        <dbReference type="Proteomes" id="UP000718564"/>
    </source>
</evidence>
<name>A0ABX1PDY4_9CYAN</name>
<dbReference type="RefSeq" id="WP_169157390.1">
    <property type="nucleotide sequence ID" value="NZ_CAWPJE010000226.1"/>
</dbReference>